<dbReference type="STRING" id="29655.A0A0K9PQ92"/>
<dbReference type="SMART" id="SM00212">
    <property type="entry name" value="UBCc"/>
    <property type="match status" value="1"/>
</dbReference>
<name>A0A0K9PQ92_ZOSMR</name>
<feature type="compositionally biased region" description="Gly residues" evidence="7">
    <location>
        <begin position="14"/>
        <end position="23"/>
    </location>
</feature>
<dbReference type="Proteomes" id="UP000036987">
    <property type="component" value="Unassembled WGS sequence"/>
</dbReference>
<comment type="catalytic activity">
    <reaction evidence="1">
        <text>S-ubiquitinyl-[E1 ubiquitin-activating enzyme]-L-cysteine + [E2 ubiquitin-conjugating enzyme]-L-cysteine = [E1 ubiquitin-activating enzyme]-L-cysteine + S-ubiquitinyl-[E2 ubiquitin-conjugating enzyme]-L-cysteine.</text>
        <dbReference type="EC" id="2.3.2.23"/>
    </reaction>
</comment>
<evidence type="ECO:0000256" key="4">
    <source>
        <dbReference type="ARBA" id="ARBA00022741"/>
    </source>
</evidence>
<dbReference type="Gene3D" id="3.10.110.10">
    <property type="entry name" value="Ubiquitin Conjugating Enzyme"/>
    <property type="match status" value="1"/>
</dbReference>
<dbReference type="GO" id="GO:0005634">
    <property type="term" value="C:nucleus"/>
    <property type="evidence" value="ECO:0000318"/>
    <property type="project" value="GO_Central"/>
</dbReference>
<evidence type="ECO:0000313" key="10">
    <source>
        <dbReference type="Proteomes" id="UP000036987"/>
    </source>
</evidence>
<reference evidence="10" key="1">
    <citation type="journal article" date="2016" name="Nature">
        <title>The genome of the seagrass Zostera marina reveals angiosperm adaptation to the sea.</title>
        <authorList>
            <person name="Olsen J.L."/>
            <person name="Rouze P."/>
            <person name="Verhelst B."/>
            <person name="Lin Y.-C."/>
            <person name="Bayer T."/>
            <person name="Collen J."/>
            <person name="Dattolo E."/>
            <person name="De Paoli E."/>
            <person name="Dittami S."/>
            <person name="Maumus F."/>
            <person name="Michel G."/>
            <person name="Kersting A."/>
            <person name="Lauritano C."/>
            <person name="Lohaus R."/>
            <person name="Toepel M."/>
            <person name="Tonon T."/>
            <person name="Vanneste K."/>
            <person name="Amirebrahimi M."/>
            <person name="Brakel J."/>
            <person name="Bostroem C."/>
            <person name="Chovatia M."/>
            <person name="Grimwood J."/>
            <person name="Jenkins J.W."/>
            <person name="Jueterbock A."/>
            <person name="Mraz A."/>
            <person name="Stam W.T."/>
            <person name="Tice H."/>
            <person name="Bornberg-Bauer E."/>
            <person name="Green P.J."/>
            <person name="Pearson G.A."/>
            <person name="Procaccini G."/>
            <person name="Duarte C.M."/>
            <person name="Schmutz J."/>
            <person name="Reusch T.B.H."/>
            <person name="Van de Peer Y."/>
        </authorList>
    </citation>
    <scope>NUCLEOTIDE SEQUENCE [LARGE SCALE GENOMIC DNA]</scope>
    <source>
        <strain evidence="10">cv. Finnish</strain>
    </source>
</reference>
<evidence type="ECO:0000256" key="7">
    <source>
        <dbReference type="SAM" id="MobiDB-lite"/>
    </source>
</evidence>
<evidence type="ECO:0000256" key="5">
    <source>
        <dbReference type="ARBA" id="ARBA00022786"/>
    </source>
</evidence>
<evidence type="ECO:0000256" key="2">
    <source>
        <dbReference type="ARBA" id="ARBA00004906"/>
    </source>
</evidence>
<dbReference type="GO" id="GO:0061631">
    <property type="term" value="F:ubiquitin conjugating enzyme activity"/>
    <property type="evidence" value="ECO:0000318"/>
    <property type="project" value="GO_Central"/>
</dbReference>
<evidence type="ECO:0000256" key="1">
    <source>
        <dbReference type="ARBA" id="ARBA00000485"/>
    </source>
</evidence>
<feature type="domain" description="UBC core" evidence="8">
    <location>
        <begin position="39"/>
        <end position="187"/>
    </location>
</feature>
<organism evidence="9 10">
    <name type="scientific">Zostera marina</name>
    <name type="common">Eelgrass</name>
    <dbReference type="NCBI Taxonomy" id="29655"/>
    <lineage>
        <taxon>Eukaryota</taxon>
        <taxon>Viridiplantae</taxon>
        <taxon>Streptophyta</taxon>
        <taxon>Embryophyta</taxon>
        <taxon>Tracheophyta</taxon>
        <taxon>Spermatophyta</taxon>
        <taxon>Magnoliopsida</taxon>
        <taxon>Liliopsida</taxon>
        <taxon>Zosteraceae</taxon>
        <taxon>Zostera</taxon>
    </lineage>
</organism>
<sequence>MSSLGFFSANSPGGSSGSGGGSGGPSGFCPWASTSSVSTSGKRIHKEMMEFSSDPPTDCSAGPNGDNLYHWISTIIAPNGSAYEGGMFFLDIVFPTDYPFRPPKVRFRTRIYHCNVDSNGNISLGILKANGGWSPALTISDVLAAIRSLFINPDPYNPAANSTARLFLTDRAKHDEIAAEWTFRFAS</sequence>
<dbReference type="PANTHER" id="PTHR24068">
    <property type="entry name" value="UBIQUITIN-CONJUGATING ENZYME E2"/>
    <property type="match status" value="1"/>
</dbReference>
<keyword evidence="6" id="KW-0067">ATP-binding</keyword>
<comment type="caution">
    <text evidence="9">The sequence shown here is derived from an EMBL/GenBank/DDBJ whole genome shotgun (WGS) entry which is preliminary data.</text>
</comment>
<dbReference type="FunFam" id="3.10.110.10:FF:000101">
    <property type="entry name" value="Ubiquitin-conjugating enzyme E2 D2"/>
    <property type="match status" value="1"/>
</dbReference>
<dbReference type="GO" id="GO:0000209">
    <property type="term" value="P:protein polyubiquitination"/>
    <property type="evidence" value="ECO:0000318"/>
    <property type="project" value="GO_Central"/>
</dbReference>
<evidence type="ECO:0000259" key="8">
    <source>
        <dbReference type="PROSITE" id="PS50127"/>
    </source>
</evidence>
<keyword evidence="10" id="KW-1185">Reference proteome</keyword>
<gene>
    <name evidence="9" type="ORF">ZOSMA_185G00570</name>
</gene>
<keyword evidence="5" id="KW-0833">Ubl conjugation pathway</keyword>
<comment type="pathway">
    <text evidence="2">Protein modification; protein ubiquitination.</text>
</comment>
<proteinExistence type="predicted"/>
<feature type="compositionally biased region" description="Polar residues" evidence="7">
    <location>
        <begin position="1"/>
        <end position="10"/>
    </location>
</feature>
<dbReference type="InterPro" id="IPR000608">
    <property type="entry name" value="UBC"/>
</dbReference>
<dbReference type="OMA" id="GDRAKHD"/>
<keyword evidence="4" id="KW-0547">Nucleotide-binding</keyword>
<dbReference type="AlphaFoldDB" id="A0A0K9PQ92"/>
<evidence type="ECO:0000313" key="9">
    <source>
        <dbReference type="EMBL" id="KMZ71238.1"/>
    </source>
</evidence>
<dbReference type="EMBL" id="LFYR01000684">
    <property type="protein sequence ID" value="KMZ71238.1"/>
    <property type="molecule type" value="Genomic_DNA"/>
</dbReference>
<protein>
    <submittedName>
        <fullName evidence="9">Putative Ubiquitin-conjugating enzyme E2</fullName>
    </submittedName>
</protein>
<dbReference type="Pfam" id="PF00179">
    <property type="entry name" value="UQ_con"/>
    <property type="match status" value="1"/>
</dbReference>
<evidence type="ECO:0000256" key="3">
    <source>
        <dbReference type="ARBA" id="ARBA00022679"/>
    </source>
</evidence>
<dbReference type="InterPro" id="IPR016135">
    <property type="entry name" value="UBQ-conjugating_enzyme/RWD"/>
</dbReference>
<keyword evidence="3" id="KW-0808">Transferase</keyword>
<dbReference type="SUPFAM" id="SSF54495">
    <property type="entry name" value="UBC-like"/>
    <property type="match status" value="1"/>
</dbReference>
<dbReference type="PROSITE" id="PS50127">
    <property type="entry name" value="UBC_2"/>
    <property type="match status" value="1"/>
</dbReference>
<evidence type="ECO:0000256" key="6">
    <source>
        <dbReference type="ARBA" id="ARBA00022840"/>
    </source>
</evidence>
<dbReference type="GO" id="GO:0005524">
    <property type="term" value="F:ATP binding"/>
    <property type="evidence" value="ECO:0007669"/>
    <property type="project" value="UniProtKB-KW"/>
</dbReference>
<dbReference type="OrthoDB" id="7851174at2759"/>
<accession>A0A0K9PQ92</accession>
<feature type="region of interest" description="Disordered" evidence="7">
    <location>
        <begin position="1"/>
        <end position="23"/>
    </location>
</feature>